<proteinExistence type="predicted"/>
<name>F2Q647_TRIEC</name>
<feature type="signal peptide" evidence="1">
    <location>
        <begin position="1"/>
        <end position="16"/>
    </location>
</feature>
<dbReference type="HOGENOM" id="CLU_2924365_0_0_1"/>
<evidence type="ECO:0000313" key="2">
    <source>
        <dbReference type="EMBL" id="EGE09615.1"/>
    </source>
</evidence>
<reference evidence="3" key="1">
    <citation type="journal article" date="2012" name="MBio">
        <title>Comparative genome analysis of Trichophyton rubrum and related dermatophytes reveals candidate genes involved in infection.</title>
        <authorList>
            <person name="Martinez D.A."/>
            <person name="Oliver B.G."/>
            <person name="Graeser Y."/>
            <person name="Goldberg J.M."/>
            <person name="Li W."/>
            <person name="Martinez-Rossi N.M."/>
            <person name="Monod M."/>
            <person name="Shelest E."/>
            <person name="Barton R.C."/>
            <person name="Birch E."/>
            <person name="Brakhage A.A."/>
            <person name="Chen Z."/>
            <person name="Gurr S.J."/>
            <person name="Heiman D."/>
            <person name="Heitman J."/>
            <person name="Kosti I."/>
            <person name="Rossi A."/>
            <person name="Saif S."/>
            <person name="Samalova M."/>
            <person name="Saunders C.W."/>
            <person name="Shea T."/>
            <person name="Summerbell R.C."/>
            <person name="Xu J."/>
            <person name="Young S."/>
            <person name="Zeng Q."/>
            <person name="Birren B.W."/>
            <person name="Cuomo C.A."/>
            <person name="White T.C."/>
        </authorList>
    </citation>
    <scope>NUCLEOTIDE SEQUENCE [LARGE SCALE GENOMIC DNA]</scope>
    <source>
        <strain evidence="3">ATCC MYA-4606 / CBS 127.97</strain>
    </source>
</reference>
<dbReference type="VEuPathDB" id="FungiDB:TEQG_08555"/>
<accession>F2Q647</accession>
<organism evidence="2 3">
    <name type="scientific">Trichophyton equinum (strain ATCC MYA-4606 / CBS 127.97)</name>
    <name type="common">Horse ringworm fungus</name>
    <dbReference type="NCBI Taxonomy" id="559882"/>
    <lineage>
        <taxon>Eukaryota</taxon>
        <taxon>Fungi</taxon>
        <taxon>Dikarya</taxon>
        <taxon>Ascomycota</taxon>
        <taxon>Pezizomycotina</taxon>
        <taxon>Eurotiomycetes</taxon>
        <taxon>Eurotiomycetidae</taxon>
        <taxon>Onygenales</taxon>
        <taxon>Arthrodermataceae</taxon>
        <taxon>Trichophyton</taxon>
    </lineage>
</organism>
<evidence type="ECO:0000313" key="3">
    <source>
        <dbReference type="Proteomes" id="UP000009169"/>
    </source>
</evidence>
<sequence length="61" mass="6917">MKVRLFSLFSLSLAACFCIPANRYKAIRRSLKGDKEKSQHHQHVSITPKSALAILPPKKVR</sequence>
<evidence type="ECO:0000256" key="1">
    <source>
        <dbReference type="SAM" id="SignalP"/>
    </source>
</evidence>
<feature type="chain" id="PRO_5003288422" description="Lipoprotein" evidence="1">
    <location>
        <begin position="17"/>
        <end position="61"/>
    </location>
</feature>
<keyword evidence="3" id="KW-1185">Reference proteome</keyword>
<gene>
    <name evidence="2" type="ORF">TEQG_08555</name>
</gene>
<dbReference type="Proteomes" id="UP000009169">
    <property type="component" value="Unassembled WGS sequence"/>
</dbReference>
<evidence type="ECO:0008006" key="4">
    <source>
        <dbReference type="Google" id="ProtNLM"/>
    </source>
</evidence>
<dbReference type="EMBL" id="DS995835">
    <property type="protein sequence ID" value="EGE09615.1"/>
    <property type="molecule type" value="Genomic_DNA"/>
</dbReference>
<dbReference type="AlphaFoldDB" id="F2Q647"/>
<dbReference type="PROSITE" id="PS51257">
    <property type="entry name" value="PROKAR_LIPOPROTEIN"/>
    <property type="match status" value="1"/>
</dbReference>
<keyword evidence="1" id="KW-0732">Signal</keyword>
<protein>
    <recommendedName>
        <fullName evidence="4">Lipoprotein</fullName>
    </recommendedName>
</protein>